<reference evidence="1" key="2">
    <citation type="journal article" date="2023" name="Int. J. Mol. Sci.">
        <title>De Novo Assembly and Annotation of 11 Diverse Shrub Willow (Salix) Genomes Reveals Novel Gene Organization in Sex-Linked Regions.</title>
        <authorList>
            <person name="Hyden B."/>
            <person name="Feng K."/>
            <person name="Yates T.B."/>
            <person name="Jawdy S."/>
            <person name="Cereghino C."/>
            <person name="Smart L.B."/>
            <person name="Muchero W."/>
        </authorList>
    </citation>
    <scope>NUCLEOTIDE SEQUENCE</scope>
    <source>
        <tissue evidence="1">Shoot tip</tissue>
    </source>
</reference>
<organism evidence="1 2">
    <name type="scientific">Salix purpurea</name>
    <name type="common">Purple osier willow</name>
    <dbReference type="NCBI Taxonomy" id="77065"/>
    <lineage>
        <taxon>Eukaryota</taxon>
        <taxon>Viridiplantae</taxon>
        <taxon>Streptophyta</taxon>
        <taxon>Embryophyta</taxon>
        <taxon>Tracheophyta</taxon>
        <taxon>Spermatophyta</taxon>
        <taxon>Magnoliopsida</taxon>
        <taxon>eudicotyledons</taxon>
        <taxon>Gunneridae</taxon>
        <taxon>Pentapetalae</taxon>
        <taxon>rosids</taxon>
        <taxon>fabids</taxon>
        <taxon>Malpighiales</taxon>
        <taxon>Salicaceae</taxon>
        <taxon>Saliceae</taxon>
        <taxon>Salix</taxon>
    </lineage>
</organism>
<dbReference type="AlphaFoldDB" id="A0A9Q0T8R0"/>
<comment type="caution">
    <text evidence="1">The sequence shown here is derived from an EMBL/GenBank/DDBJ whole genome shotgun (WGS) entry which is preliminary data.</text>
</comment>
<evidence type="ECO:0000313" key="2">
    <source>
        <dbReference type="Proteomes" id="UP001151532"/>
    </source>
</evidence>
<protein>
    <submittedName>
        <fullName evidence="1">Uncharacterized protein</fullName>
    </submittedName>
</protein>
<sequence>MIYIFKRNQLRFNYYHRASDSKSCTLSADVRFYIYIYISKNHPTMHIGEVRVHVKQYDQYLSNSSGACLCEPDHINFERLGFSTFKYLSSCFKYIKLEQHNKLSNASIFTCI</sequence>
<keyword evidence="2" id="KW-1185">Reference proteome</keyword>
<evidence type="ECO:0000313" key="1">
    <source>
        <dbReference type="EMBL" id="KAJ6704655.1"/>
    </source>
</evidence>
<accession>A0A9Q0T8R0</accession>
<gene>
    <name evidence="1" type="ORF">OIU79_009553</name>
</gene>
<proteinExistence type="predicted"/>
<reference evidence="1" key="1">
    <citation type="submission" date="2022-11" db="EMBL/GenBank/DDBJ databases">
        <authorList>
            <person name="Hyden B.L."/>
            <person name="Feng K."/>
            <person name="Yates T."/>
            <person name="Jawdy S."/>
            <person name="Smart L.B."/>
            <person name="Muchero W."/>
        </authorList>
    </citation>
    <scope>NUCLEOTIDE SEQUENCE</scope>
    <source>
        <tissue evidence="1">Shoot tip</tissue>
    </source>
</reference>
<name>A0A9Q0T8R0_SALPP</name>
<dbReference type="Proteomes" id="UP001151532">
    <property type="component" value="Chromosome 3"/>
</dbReference>
<dbReference type="EMBL" id="JAPFFK010000016">
    <property type="protein sequence ID" value="KAJ6704655.1"/>
    <property type="molecule type" value="Genomic_DNA"/>
</dbReference>